<reference evidence="3" key="1">
    <citation type="journal article" date="2021" name="Open Biol.">
        <title>Shared evolutionary footprints suggest mitochondrial oxidative damage underlies multiple complex I losses in fungi.</title>
        <authorList>
            <person name="Schikora-Tamarit M.A."/>
            <person name="Marcet-Houben M."/>
            <person name="Nosek J."/>
            <person name="Gabaldon T."/>
        </authorList>
    </citation>
    <scope>NUCLEOTIDE SEQUENCE</scope>
    <source>
        <strain evidence="3">CBS2887</strain>
    </source>
</reference>
<organism evidence="3 4">
    <name type="scientific">Wickerhamomyces pijperi</name>
    <name type="common">Yeast</name>
    <name type="synonym">Pichia pijperi</name>
    <dbReference type="NCBI Taxonomy" id="599730"/>
    <lineage>
        <taxon>Eukaryota</taxon>
        <taxon>Fungi</taxon>
        <taxon>Dikarya</taxon>
        <taxon>Ascomycota</taxon>
        <taxon>Saccharomycotina</taxon>
        <taxon>Saccharomycetes</taxon>
        <taxon>Phaffomycetales</taxon>
        <taxon>Wickerhamomycetaceae</taxon>
        <taxon>Wickerhamomyces</taxon>
    </lineage>
</organism>
<sequence length="398" mass="42925">MTSGHRDGIGTEHVLDFVDNGVSGSFDTVGSQDGGHIVGGDVVDVDEVVVFPHGLEVDTLGGEDSLPGVVWLWVETTANVWNFLDDNLTADVFDNVHHKQLLGVGVQFQLEVTPGTVGVVEVESGDQVVGTQDSGLTVLGRLGQVRESGIGVGFLFVVVLRVGVRRRVGVRVHVFIVVGLLGSSHSLNFFVIWFVVRDRLLGLGRVFLFAVVVVVVAVILGVGSSTFLSSEIGLGLSNSLTDFRQGLTVWLLLLSQFLGDGSFQRGKELRGDGLFQMFLGDVVLVVVLLAIEELEVDLVGSGTRRTRGFGNSDVINQFREHNLSNGTTEGIGLFVVNFVQDWQSHLWSLDRSRGSHDDFSHTRNTQSHIGGTVTSEMESVQSHLSGWFTDGLGGDNTD</sequence>
<feature type="transmembrane region" description="Helical" evidence="2">
    <location>
        <begin position="203"/>
        <end position="223"/>
    </location>
</feature>
<dbReference type="Proteomes" id="UP000774326">
    <property type="component" value="Unassembled WGS sequence"/>
</dbReference>
<gene>
    <name evidence="3" type="ORF">WICPIJ_005615</name>
</gene>
<feature type="compositionally biased region" description="Polar residues" evidence="1">
    <location>
        <begin position="362"/>
        <end position="375"/>
    </location>
</feature>
<evidence type="ECO:0000313" key="3">
    <source>
        <dbReference type="EMBL" id="KAH3683396.1"/>
    </source>
</evidence>
<evidence type="ECO:0000313" key="4">
    <source>
        <dbReference type="Proteomes" id="UP000774326"/>
    </source>
</evidence>
<keyword evidence="4" id="KW-1185">Reference proteome</keyword>
<keyword evidence="2" id="KW-0472">Membrane</keyword>
<dbReference type="AlphaFoldDB" id="A0A9P8Q3H6"/>
<proteinExistence type="predicted"/>
<accession>A0A9P8Q3H6</accession>
<protein>
    <submittedName>
        <fullName evidence="3">Uncharacterized protein</fullName>
    </submittedName>
</protein>
<keyword evidence="2" id="KW-0812">Transmembrane</keyword>
<reference evidence="3" key="2">
    <citation type="submission" date="2021-01" db="EMBL/GenBank/DDBJ databases">
        <authorList>
            <person name="Schikora-Tamarit M.A."/>
        </authorList>
    </citation>
    <scope>NUCLEOTIDE SEQUENCE</scope>
    <source>
        <strain evidence="3">CBS2887</strain>
    </source>
</reference>
<name>A0A9P8Q3H6_WICPI</name>
<feature type="region of interest" description="Disordered" evidence="1">
    <location>
        <begin position="354"/>
        <end position="375"/>
    </location>
</feature>
<feature type="transmembrane region" description="Helical" evidence="2">
    <location>
        <begin position="170"/>
        <end position="196"/>
    </location>
</feature>
<keyword evidence="2" id="KW-1133">Transmembrane helix</keyword>
<comment type="caution">
    <text evidence="3">The sequence shown here is derived from an EMBL/GenBank/DDBJ whole genome shotgun (WGS) entry which is preliminary data.</text>
</comment>
<evidence type="ECO:0000256" key="2">
    <source>
        <dbReference type="SAM" id="Phobius"/>
    </source>
</evidence>
<dbReference type="EMBL" id="JAEUBG010003142">
    <property type="protein sequence ID" value="KAH3683396.1"/>
    <property type="molecule type" value="Genomic_DNA"/>
</dbReference>
<evidence type="ECO:0000256" key="1">
    <source>
        <dbReference type="SAM" id="MobiDB-lite"/>
    </source>
</evidence>